<keyword evidence="3" id="KW-1185">Reference proteome</keyword>
<name>A0A9N9RX88_9DIPT</name>
<reference evidence="2" key="1">
    <citation type="submission" date="2022-01" db="EMBL/GenBank/DDBJ databases">
        <authorList>
            <person name="King R."/>
        </authorList>
    </citation>
    <scope>NUCLEOTIDE SEQUENCE</scope>
</reference>
<reference evidence="2" key="2">
    <citation type="submission" date="2022-10" db="EMBL/GenBank/DDBJ databases">
        <authorList>
            <consortium name="ENA_rothamsted_submissions"/>
            <consortium name="culmorum"/>
            <person name="King R."/>
        </authorList>
    </citation>
    <scope>NUCLEOTIDE SEQUENCE</scope>
</reference>
<dbReference type="AlphaFoldDB" id="A0A9N9RX88"/>
<dbReference type="EMBL" id="OU895879">
    <property type="protein sequence ID" value="CAG9806945.1"/>
    <property type="molecule type" value="Genomic_DNA"/>
</dbReference>
<keyword evidence="1" id="KW-0732">Signal</keyword>
<feature type="signal peptide" evidence="1">
    <location>
        <begin position="1"/>
        <end position="23"/>
    </location>
</feature>
<proteinExistence type="predicted"/>
<accession>A0A9N9RX88</accession>
<sequence>MDRQFVTLAFAWICAIIAAAVTGDDVELSPQTCNRCQVG</sequence>
<protein>
    <submittedName>
        <fullName evidence="2">Uncharacterized protein</fullName>
    </submittedName>
</protein>
<feature type="chain" id="PRO_5040135571" evidence="1">
    <location>
        <begin position="24"/>
        <end position="39"/>
    </location>
</feature>
<organism evidence="2 3">
    <name type="scientific">Chironomus riparius</name>
    <dbReference type="NCBI Taxonomy" id="315576"/>
    <lineage>
        <taxon>Eukaryota</taxon>
        <taxon>Metazoa</taxon>
        <taxon>Ecdysozoa</taxon>
        <taxon>Arthropoda</taxon>
        <taxon>Hexapoda</taxon>
        <taxon>Insecta</taxon>
        <taxon>Pterygota</taxon>
        <taxon>Neoptera</taxon>
        <taxon>Endopterygota</taxon>
        <taxon>Diptera</taxon>
        <taxon>Nematocera</taxon>
        <taxon>Chironomoidea</taxon>
        <taxon>Chironomidae</taxon>
        <taxon>Chironominae</taxon>
        <taxon>Chironomus</taxon>
    </lineage>
</organism>
<evidence type="ECO:0000313" key="3">
    <source>
        <dbReference type="Proteomes" id="UP001153620"/>
    </source>
</evidence>
<evidence type="ECO:0000256" key="1">
    <source>
        <dbReference type="SAM" id="SignalP"/>
    </source>
</evidence>
<dbReference type="Proteomes" id="UP001153620">
    <property type="component" value="Chromosome 3"/>
</dbReference>
<gene>
    <name evidence="2" type="ORF">CHIRRI_LOCUS9798</name>
</gene>
<evidence type="ECO:0000313" key="2">
    <source>
        <dbReference type="EMBL" id="CAG9806945.1"/>
    </source>
</evidence>